<dbReference type="HAMAP" id="MF_00163">
    <property type="entry name" value="Pep_deformylase"/>
    <property type="match status" value="1"/>
</dbReference>
<evidence type="ECO:0000256" key="2">
    <source>
        <dbReference type="ARBA" id="ARBA00023004"/>
    </source>
</evidence>
<dbReference type="Proteomes" id="UP000886787">
    <property type="component" value="Unassembled WGS sequence"/>
</dbReference>
<dbReference type="InterPro" id="IPR023635">
    <property type="entry name" value="Peptide_deformylase"/>
</dbReference>
<dbReference type="CDD" id="cd00487">
    <property type="entry name" value="Pep_deformylase"/>
    <property type="match status" value="1"/>
</dbReference>
<reference evidence="4" key="2">
    <citation type="journal article" date="2021" name="PeerJ">
        <title>Extensive microbial diversity within the chicken gut microbiome revealed by metagenomics and culture.</title>
        <authorList>
            <person name="Gilroy R."/>
            <person name="Ravi A."/>
            <person name="Getino M."/>
            <person name="Pursley I."/>
            <person name="Horton D.L."/>
            <person name="Alikhan N.F."/>
            <person name="Baker D."/>
            <person name="Gharbi K."/>
            <person name="Hall N."/>
            <person name="Watson M."/>
            <person name="Adriaenssens E.M."/>
            <person name="Foster-Nyarko E."/>
            <person name="Jarju S."/>
            <person name="Secka A."/>
            <person name="Antonio M."/>
            <person name="Oren A."/>
            <person name="Chaudhuri R.R."/>
            <person name="La Ragione R."/>
            <person name="Hildebrand F."/>
            <person name="Pallen M.J."/>
        </authorList>
    </citation>
    <scope>NUCLEOTIDE SEQUENCE</scope>
    <source>
        <strain evidence="4">ChiSjej1B19-3389</strain>
    </source>
</reference>
<dbReference type="PANTHER" id="PTHR10458:SF22">
    <property type="entry name" value="PEPTIDE DEFORMYLASE"/>
    <property type="match status" value="1"/>
</dbReference>
<dbReference type="EMBL" id="DVFW01000047">
    <property type="protein sequence ID" value="HIQ81366.1"/>
    <property type="molecule type" value="Genomic_DNA"/>
</dbReference>
<dbReference type="Gene3D" id="3.90.45.10">
    <property type="entry name" value="Peptide deformylase"/>
    <property type="match status" value="1"/>
</dbReference>
<organism evidence="4 5">
    <name type="scientific">Candidatus Scatavimonas merdigallinarum</name>
    <dbReference type="NCBI Taxonomy" id="2840914"/>
    <lineage>
        <taxon>Bacteria</taxon>
        <taxon>Bacillati</taxon>
        <taxon>Bacillota</taxon>
        <taxon>Clostridia</taxon>
        <taxon>Eubacteriales</taxon>
        <taxon>Oscillospiraceae</taxon>
        <taxon>Oscillospiraceae incertae sedis</taxon>
        <taxon>Candidatus Scatavimonas</taxon>
    </lineage>
</organism>
<proteinExistence type="inferred from homology"/>
<dbReference type="Pfam" id="PF01327">
    <property type="entry name" value="Pep_deformylase"/>
    <property type="match status" value="1"/>
</dbReference>
<comment type="catalytic activity">
    <reaction evidence="3">
        <text>N-terminal N-formyl-L-methionyl-[peptide] + H2O = N-terminal L-methionyl-[peptide] + formate</text>
        <dbReference type="Rhea" id="RHEA:24420"/>
        <dbReference type="Rhea" id="RHEA-COMP:10639"/>
        <dbReference type="Rhea" id="RHEA-COMP:10640"/>
        <dbReference type="ChEBI" id="CHEBI:15377"/>
        <dbReference type="ChEBI" id="CHEBI:15740"/>
        <dbReference type="ChEBI" id="CHEBI:49298"/>
        <dbReference type="ChEBI" id="CHEBI:64731"/>
        <dbReference type="EC" id="3.5.1.88"/>
    </reaction>
</comment>
<feature type="binding site" evidence="3">
    <location>
        <position position="130"/>
    </location>
    <ligand>
        <name>Fe cation</name>
        <dbReference type="ChEBI" id="CHEBI:24875"/>
    </ligand>
</feature>
<dbReference type="NCBIfam" id="NF001159">
    <property type="entry name" value="PRK00150.1-3"/>
    <property type="match status" value="1"/>
</dbReference>
<keyword evidence="3" id="KW-0479">Metal-binding</keyword>
<dbReference type="NCBIfam" id="TIGR00079">
    <property type="entry name" value="pept_deformyl"/>
    <property type="match status" value="1"/>
</dbReference>
<dbReference type="EC" id="3.5.1.88" evidence="3"/>
<reference evidence="4" key="1">
    <citation type="submission" date="2020-10" db="EMBL/GenBank/DDBJ databases">
        <authorList>
            <person name="Gilroy R."/>
        </authorList>
    </citation>
    <scope>NUCLEOTIDE SEQUENCE</scope>
    <source>
        <strain evidence="4">ChiSjej1B19-3389</strain>
    </source>
</reference>
<feature type="binding site" evidence="3">
    <location>
        <position position="134"/>
    </location>
    <ligand>
        <name>Fe cation</name>
        <dbReference type="ChEBI" id="CHEBI:24875"/>
    </ligand>
</feature>
<comment type="cofactor">
    <cofactor evidence="3">
        <name>Fe(2+)</name>
        <dbReference type="ChEBI" id="CHEBI:29033"/>
    </cofactor>
    <text evidence="3">Binds 1 Fe(2+) ion.</text>
</comment>
<comment type="similarity">
    <text evidence="1 3">Belongs to the polypeptide deformylase family.</text>
</comment>
<name>A0A9D1CV42_9FIRM</name>
<gene>
    <name evidence="3 4" type="primary">def</name>
    <name evidence="4" type="ORF">IAD32_08825</name>
</gene>
<evidence type="ECO:0000256" key="1">
    <source>
        <dbReference type="ARBA" id="ARBA00010759"/>
    </source>
</evidence>
<feature type="binding site" evidence="3">
    <location>
        <position position="88"/>
    </location>
    <ligand>
        <name>Fe cation</name>
        <dbReference type="ChEBI" id="CHEBI:24875"/>
    </ligand>
</feature>
<dbReference type="AlphaFoldDB" id="A0A9D1CV42"/>
<dbReference type="PIRSF" id="PIRSF004749">
    <property type="entry name" value="Pep_def"/>
    <property type="match status" value="1"/>
</dbReference>
<dbReference type="PANTHER" id="PTHR10458">
    <property type="entry name" value="PEPTIDE DEFORMYLASE"/>
    <property type="match status" value="1"/>
</dbReference>
<evidence type="ECO:0000256" key="3">
    <source>
        <dbReference type="HAMAP-Rule" id="MF_00163"/>
    </source>
</evidence>
<keyword evidence="3 4" id="KW-0378">Hydrolase</keyword>
<evidence type="ECO:0000313" key="5">
    <source>
        <dbReference type="Proteomes" id="UP000886787"/>
    </source>
</evidence>
<dbReference type="PRINTS" id="PR01576">
    <property type="entry name" value="PDEFORMYLASE"/>
</dbReference>
<sequence>MAIRNIVKQGDPILEKVCRKVENFDARLAQLLDDMAETLHQANGVGLAAPQVGVLRRVVVIDVGEGVIELVNPEIITESGTQYEVEGCLSCPGQWGITKRPMHVTVRAQDRNGKSFTISGKALLAKAFCHEIDHLDGILFLTKVVRKLSPEELEQ</sequence>
<accession>A0A9D1CV42</accession>
<dbReference type="GO" id="GO:0042586">
    <property type="term" value="F:peptide deformylase activity"/>
    <property type="evidence" value="ECO:0007669"/>
    <property type="project" value="UniProtKB-UniRule"/>
</dbReference>
<dbReference type="SUPFAM" id="SSF56420">
    <property type="entry name" value="Peptide deformylase"/>
    <property type="match status" value="1"/>
</dbReference>
<evidence type="ECO:0000313" key="4">
    <source>
        <dbReference type="EMBL" id="HIQ81366.1"/>
    </source>
</evidence>
<keyword evidence="3" id="KW-0648">Protein biosynthesis</keyword>
<keyword evidence="2 3" id="KW-0408">Iron</keyword>
<dbReference type="GO" id="GO:0046872">
    <property type="term" value="F:metal ion binding"/>
    <property type="evidence" value="ECO:0007669"/>
    <property type="project" value="UniProtKB-KW"/>
</dbReference>
<comment type="function">
    <text evidence="3">Removes the formyl group from the N-terminal Met of newly synthesized proteins. Requires at least a dipeptide for an efficient rate of reaction. N-terminal L-methionine is a prerequisite for activity but the enzyme has broad specificity at other positions.</text>
</comment>
<dbReference type="InterPro" id="IPR036821">
    <property type="entry name" value="Peptide_deformylase_sf"/>
</dbReference>
<dbReference type="GO" id="GO:0006412">
    <property type="term" value="P:translation"/>
    <property type="evidence" value="ECO:0007669"/>
    <property type="project" value="UniProtKB-UniRule"/>
</dbReference>
<feature type="active site" evidence="3">
    <location>
        <position position="131"/>
    </location>
</feature>
<comment type="caution">
    <text evidence="4">The sequence shown here is derived from an EMBL/GenBank/DDBJ whole genome shotgun (WGS) entry which is preliminary data.</text>
</comment>
<protein>
    <recommendedName>
        <fullName evidence="3">Peptide deformylase</fullName>
        <shortName evidence="3">PDF</shortName>
        <ecNumber evidence="3">3.5.1.88</ecNumber>
    </recommendedName>
    <alternativeName>
        <fullName evidence="3">Polypeptide deformylase</fullName>
    </alternativeName>
</protein>